<dbReference type="Pfam" id="PF10294">
    <property type="entry name" value="Methyltransf_16"/>
    <property type="match status" value="1"/>
</dbReference>
<evidence type="ECO:0000313" key="1">
    <source>
        <dbReference type="EMBL" id="CAE8584305.1"/>
    </source>
</evidence>
<evidence type="ECO:0000313" key="2">
    <source>
        <dbReference type="Proteomes" id="UP000654075"/>
    </source>
</evidence>
<dbReference type="OrthoDB" id="413520at2759"/>
<dbReference type="Proteomes" id="UP000654075">
    <property type="component" value="Unassembled WGS sequence"/>
</dbReference>
<organism evidence="1 2">
    <name type="scientific">Polarella glacialis</name>
    <name type="common">Dinoflagellate</name>
    <dbReference type="NCBI Taxonomy" id="89957"/>
    <lineage>
        <taxon>Eukaryota</taxon>
        <taxon>Sar</taxon>
        <taxon>Alveolata</taxon>
        <taxon>Dinophyceae</taxon>
        <taxon>Suessiales</taxon>
        <taxon>Suessiaceae</taxon>
        <taxon>Polarella</taxon>
    </lineage>
</organism>
<keyword evidence="2" id="KW-1185">Reference proteome</keyword>
<sequence length="215" mass="23562">MSSELLRRVSVDHLRSSLFLFCFVVFLCTELPDRFDVGSYPSPSAYAITKYLVEHRAALLGPSCPDGTLERQPRMLEIGGGTGAVGLVCAALGADVLITERDALLGQINTNIELNRERFSSAGGLARALPLDWKSDAHLQDLRPLADPPFDLLIGSDLIYPATSAIYSRLLHVTLLVGTNQVIQITNDSKQPNNKQSATNRDFEQTNKQTMICCL</sequence>
<dbReference type="AlphaFoldDB" id="A0A813D7E7"/>
<dbReference type="PANTHER" id="PTHR14614">
    <property type="entry name" value="HEPATOCELLULAR CARCINOMA-ASSOCIATED ANTIGEN"/>
    <property type="match status" value="1"/>
</dbReference>
<reference evidence="1" key="1">
    <citation type="submission" date="2021-02" db="EMBL/GenBank/DDBJ databases">
        <authorList>
            <person name="Dougan E. K."/>
            <person name="Rhodes N."/>
            <person name="Thang M."/>
            <person name="Chan C."/>
        </authorList>
    </citation>
    <scope>NUCLEOTIDE SEQUENCE</scope>
</reference>
<dbReference type="EMBL" id="CAJNNV010001099">
    <property type="protein sequence ID" value="CAE8584305.1"/>
    <property type="molecule type" value="Genomic_DNA"/>
</dbReference>
<dbReference type="InterPro" id="IPR019410">
    <property type="entry name" value="Methyltransf_16"/>
</dbReference>
<dbReference type="SUPFAM" id="SSF53335">
    <property type="entry name" value="S-adenosyl-L-methionine-dependent methyltransferases"/>
    <property type="match status" value="1"/>
</dbReference>
<dbReference type="InterPro" id="IPR029063">
    <property type="entry name" value="SAM-dependent_MTases_sf"/>
</dbReference>
<gene>
    <name evidence="1" type="ORF">PGLA1383_LOCUS3240</name>
</gene>
<protein>
    <recommendedName>
        <fullName evidence="3">Calmodulin-lysine N-methyltransferase</fullName>
    </recommendedName>
</protein>
<name>A0A813D7E7_POLGL</name>
<proteinExistence type="predicted"/>
<evidence type="ECO:0008006" key="3">
    <source>
        <dbReference type="Google" id="ProtNLM"/>
    </source>
</evidence>
<comment type="caution">
    <text evidence="1">The sequence shown here is derived from an EMBL/GenBank/DDBJ whole genome shotgun (WGS) entry which is preliminary data.</text>
</comment>
<dbReference type="Gene3D" id="3.40.50.150">
    <property type="entry name" value="Vaccinia Virus protein VP39"/>
    <property type="match status" value="1"/>
</dbReference>
<accession>A0A813D7E7</accession>